<proteinExistence type="predicted"/>
<dbReference type="AlphaFoldDB" id="A0A699YLH3"/>
<comment type="caution">
    <text evidence="2">The sequence shown here is derived from an EMBL/GenBank/DDBJ whole genome shotgun (WGS) entry which is preliminary data.</text>
</comment>
<keyword evidence="3" id="KW-1185">Reference proteome</keyword>
<sequence>MDPNSDWPEPALKGEHLAKEKARWLPAPTCPYHMCKSCSQSPTMRAANRARGTAVQHPGPGSATVGRDAVQGIARAM</sequence>
<name>A0A699YLH3_HAELA</name>
<gene>
    <name evidence="2" type="ORF">HaLaN_06570</name>
</gene>
<accession>A0A699YLH3</accession>
<organism evidence="2 3">
    <name type="scientific">Haematococcus lacustris</name>
    <name type="common">Green alga</name>
    <name type="synonym">Haematococcus pluvialis</name>
    <dbReference type="NCBI Taxonomy" id="44745"/>
    <lineage>
        <taxon>Eukaryota</taxon>
        <taxon>Viridiplantae</taxon>
        <taxon>Chlorophyta</taxon>
        <taxon>core chlorophytes</taxon>
        <taxon>Chlorophyceae</taxon>
        <taxon>CS clade</taxon>
        <taxon>Chlamydomonadales</taxon>
        <taxon>Haematococcaceae</taxon>
        <taxon>Haematococcus</taxon>
    </lineage>
</organism>
<evidence type="ECO:0000313" key="2">
    <source>
        <dbReference type="EMBL" id="GFH11127.1"/>
    </source>
</evidence>
<protein>
    <submittedName>
        <fullName evidence="2">Uncharacterized protein</fullName>
    </submittedName>
</protein>
<feature type="region of interest" description="Disordered" evidence="1">
    <location>
        <begin position="46"/>
        <end position="66"/>
    </location>
</feature>
<dbReference type="Proteomes" id="UP000485058">
    <property type="component" value="Unassembled WGS sequence"/>
</dbReference>
<evidence type="ECO:0000313" key="3">
    <source>
        <dbReference type="Proteomes" id="UP000485058"/>
    </source>
</evidence>
<evidence type="ECO:0000256" key="1">
    <source>
        <dbReference type="SAM" id="MobiDB-lite"/>
    </source>
</evidence>
<reference evidence="2 3" key="1">
    <citation type="submission" date="2020-02" db="EMBL/GenBank/DDBJ databases">
        <title>Draft genome sequence of Haematococcus lacustris strain NIES-144.</title>
        <authorList>
            <person name="Morimoto D."/>
            <person name="Nakagawa S."/>
            <person name="Yoshida T."/>
            <person name="Sawayama S."/>
        </authorList>
    </citation>
    <scope>NUCLEOTIDE SEQUENCE [LARGE SCALE GENOMIC DNA]</scope>
    <source>
        <strain evidence="2 3">NIES-144</strain>
    </source>
</reference>
<dbReference type="EMBL" id="BLLF01000376">
    <property type="protein sequence ID" value="GFH11127.1"/>
    <property type="molecule type" value="Genomic_DNA"/>
</dbReference>